<evidence type="ECO:0000313" key="3">
    <source>
        <dbReference type="Proteomes" id="UP000030651"/>
    </source>
</evidence>
<gene>
    <name evidence="2" type="ORF">PFICI_01702</name>
</gene>
<dbReference type="EMBL" id="KI912109">
    <property type="protein sequence ID" value="ETS87874.1"/>
    <property type="molecule type" value="Genomic_DNA"/>
</dbReference>
<protein>
    <submittedName>
        <fullName evidence="2">Uncharacterized protein</fullName>
    </submittedName>
</protein>
<dbReference type="OrthoDB" id="5402033at2759"/>
<accession>W3XPH6</accession>
<dbReference type="AlphaFoldDB" id="W3XPH6"/>
<dbReference type="KEGG" id="pfy:PFICI_01702"/>
<dbReference type="STRING" id="1229662.W3XPH6"/>
<organism evidence="2 3">
    <name type="scientific">Pestalotiopsis fici (strain W106-1 / CGMCC3.15140)</name>
    <dbReference type="NCBI Taxonomy" id="1229662"/>
    <lineage>
        <taxon>Eukaryota</taxon>
        <taxon>Fungi</taxon>
        <taxon>Dikarya</taxon>
        <taxon>Ascomycota</taxon>
        <taxon>Pezizomycotina</taxon>
        <taxon>Sordariomycetes</taxon>
        <taxon>Xylariomycetidae</taxon>
        <taxon>Amphisphaeriales</taxon>
        <taxon>Sporocadaceae</taxon>
        <taxon>Pestalotiopsis</taxon>
    </lineage>
</organism>
<name>W3XPH6_PESFW</name>
<sequence>MASGFGPDGQAAYKTKKHVLPFQDHTGNPAVWRGRATNPLPRLYCYAIYFTHTSITSDLVNAEQVYATVTDDPIYGCSGVEYRLDLFNDQIELVSTNGGPTGRLPGPVSSYVQDPVQHGYHSLIYMFDKAAWPGDDQLIVRVEFDPLSKAGYEADSKDPEDPQGARCSPKETCHSRGIQSKESGIR</sequence>
<evidence type="ECO:0000256" key="1">
    <source>
        <dbReference type="SAM" id="MobiDB-lite"/>
    </source>
</evidence>
<feature type="region of interest" description="Disordered" evidence="1">
    <location>
        <begin position="151"/>
        <end position="186"/>
    </location>
</feature>
<dbReference type="RefSeq" id="XP_007828474.1">
    <property type="nucleotide sequence ID" value="XM_007830283.1"/>
</dbReference>
<dbReference type="InParanoid" id="W3XPH6"/>
<dbReference type="Proteomes" id="UP000030651">
    <property type="component" value="Unassembled WGS sequence"/>
</dbReference>
<feature type="compositionally biased region" description="Polar residues" evidence="1">
    <location>
        <begin position="177"/>
        <end position="186"/>
    </location>
</feature>
<reference evidence="3" key="1">
    <citation type="journal article" date="2015" name="BMC Genomics">
        <title>Genomic and transcriptomic analysis of the endophytic fungus Pestalotiopsis fici reveals its lifestyle and high potential for synthesis of natural products.</title>
        <authorList>
            <person name="Wang X."/>
            <person name="Zhang X."/>
            <person name="Liu L."/>
            <person name="Xiang M."/>
            <person name="Wang W."/>
            <person name="Sun X."/>
            <person name="Che Y."/>
            <person name="Guo L."/>
            <person name="Liu G."/>
            <person name="Guo L."/>
            <person name="Wang C."/>
            <person name="Yin W.B."/>
            <person name="Stadler M."/>
            <person name="Zhang X."/>
            <person name="Liu X."/>
        </authorList>
    </citation>
    <scope>NUCLEOTIDE SEQUENCE [LARGE SCALE GENOMIC DNA]</scope>
    <source>
        <strain evidence="3">W106-1 / CGMCC3.15140</strain>
    </source>
</reference>
<feature type="compositionally biased region" description="Basic and acidic residues" evidence="1">
    <location>
        <begin position="151"/>
        <end position="160"/>
    </location>
</feature>
<dbReference type="GeneID" id="19266715"/>
<dbReference type="HOGENOM" id="CLU_1454887_0_0_1"/>
<keyword evidence="3" id="KW-1185">Reference proteome</keyword>
<proteinExistence type="predicted"/>
<evidence type="ECO:0000313" key="2">
    <source>
        <dbReference type="EMBL" id="ETS87874.1"/>
    </source>
</evidence>